<sequence length="570" mass="63594">MEDREECRRCRELEVEIEKKMSECKTMEAMIKKLEEKVKSLKRRKGGPDGNRKLSGIVDLTGEEEEDRVVELMIENSVLECEKKKAESEVEFLKQKLKEVEINVSEAVEDKPVNNSVSETPYNGTISEHVTCTKKEEGVLGLKSQVASGRRVRKHLVFDEGQSPGKKIAPSTPSVATTASLGIIDVCDSDEEPDMAHDGITSVDNHGNGNVCLPTDRALEGIVGSEKETSKGSGKIALFKRCCEENTAKFEDDIPFVSTPKRKRASNVVTSDTESDDENDIPFSSNPKRKRASTVVTSDTESDDKDDNIPICKLRRMHLHEIISDQVPSEINSCSATTTASGADNIANSKTRARRRLVSLRKCLEKSRVAECSSNKTNETECQRGIHTAEVLEDDTSERDGSDSEGESLNGFIVESSEASDDEDASSEAKDESDDNEDFHDILSRLKRSKGRKLEWEFEADMLAAFGKDPELCMKAVCALYRQQTNEEKAIKGSLVYNHRGFSKFDAARGTTLAEFLTEGNAQEDLKKSVKQLEEYDHKGVEMCRTFATRYSKQLFEIYKNKEDPLFSPS</sequence>
<keyword evidence="2" id="KW-1185">Reference proteome</keyword>
<organism evidence="1 2">
    <name type="scientific">Pistacia atlantica</name>
    <dbReference type="NCBI Taxonomy" id="434234"/>
    <lineage>
        <taxon>Eukaryota</taxon>
        <taxon>Viridiplantae</taxon>
        <taxon>Streptophyta</taxon>
        <taxon>Embryophyta</taxon>
        <taxon>Tracheophyta</taxon>
        <taxon>Spermatophyta</taxon>
        <taxon>Magnoliopsida</taxon>
        <taxon>eudicotyledons</taxon>
        <taxon>Gunneridae</taxon>
        <taxon>Pentapetalae</taxon>
        <taxon>rosids</taxon>
        <taxon>malvids</taxon>
        <taxon>Sapindales</taxon>
        <taxon>Anacardiaceae</taxon>
        <taxon>Pistacia</taxon>
    </lineage>
</organism>
<name>A0ACC1BJW2_9ROSI</name>
<protein>
    <submittedName>
        <fullName evidence="1">Uncharacterized protein</fullName>
    </submittedName>
</protein>
<evidence type="ECO:0000313" key="1">
    <source>
        <dbReference type="EMBL" id="KAJ0099136.1"/>
    </source>
</evidence>
<comment type="caution">
    <text evidence="1">The sequence shown here is derived from an EMBL/GenBank/DDBJ whole genome shotgun (WGS) entry which is preliminary data.</text>
</comment>
<evidence type="ECO:0000313" key="2">
    <source>
        <dbReference type="Proteomes" id="UP001164250"/>
    </source>
</evidence>
<reference evidence="2" key="1">
    <citation type="journal article" date="2023" name="G3 (Bethesda)">
        <title>Genome assembly and association tests identify interacting loci associated with vigor, precocity, and sex in interspecific pistachio rootstocks.</title>
        <authorList>
            <person name="Palmer W."/>
            <person name="Jacygrad E."/>
            <person name="Sagayaradj S."/>
            <person name="Cavanaugh K."/>
            <person name="Han R."/>
            <person name="Bertier L."/>
            <person name="Beede B."/>
            <person name="Kafkas S."/>
            <person name="Golino D."/>
            <person name="Preece J."/>
            <person name="Michelmore R."/>
        </authorList>
    </citation>
    <scope>NUCLEOTIDE SEQUENCE [LARGE SCALE GENOMIC DNA]</scope>
</reference>
<proteinExistence type="predicted"/>
<gene>
    <name evidence="1" type="ORF">Patl1_20306</name>
</gene>
<dbReference type="Proteomes" id="UP001164250">
    <property type="component" value="Chromosome 4"/>
</dbReference>
<dbReference type="EMBL" id="CM047900">
    <property type="protein sequence ID" value="KAJ0099136.1"/>
    <property type="molecule type" value="Genomic_DNA"/>
</dbReference>
<accession>A0ACC1BJW2</accession>